<keyword evidence="1" id="KW-1133">Transmembrane helix</keyword>
<keyword evidence="1" id="KW-0812">Transmembrane</keyword>
<evidence type="ECO:0000256" key="1">
    <source>
        <dbReference type="SAM" id="Phobius"/>
    </source>
</evidence>
<dbReference type="Proteomes" id="UP001583193">
    <property type="component" value="Unassembled WGS sequence"/>
</dbReference>
<keyword evidence="3" id="KW-1185">Reference proteome</keyword>
<evidence type="ECO:0000313" key="3">
    <source>
        <dbReference type="Proteomes" id="UP001583193"/>
    </source>
</evidence>
<dbReference type="Pfam" id="PF20246">
    <property type="entry name" value="DUF6601"/>
    <property type="match status" value="1"/>
</dbReference>
<sequence>MLAPSGTIPLLRDDAPFTESTQLCDKLTIRVENGVRQLYSADPDEKWLPGYPALSLEPADIVRCLLQELPTPKLDKMYPYLWLVGTQSSSHISSLHEQIVRGREIIVTENPELHLVWVNNRVFIKPLPRFLLSYNFWQLYLSNPKPISPHSNQFNIDKIRKTALGYMRTYYFLVRHESDFRLAQREHLIPSGIRFSQFIAFISGFNHIEDHEVSLRYQFGQLRLNRLNLWAKVALRQWQFHKVQWQYADILAQYYAPLLFLFGVLSLILSAMQVGTQARPEWNVFLGVSAWFSVLTLLFAVVVAVLLAALLLFLSLRELHFALRKKHQA</sequence>
<dbReference type="EMBL" id="JAVDPF010000006">
    <property type="protein sequence ID" value="KAL1882531.1"/>
    <property type="molecule type" value="Genomic_DNA"/>
</dbReference>
<dbReference type="InterPro" id="IPR046536">
    <property type="entry name" value="DUF6601"/>
</dbReference>
<evidence type="ECO:0008006" key="4">
    <source>
        <dbReference type="Google" id="ProtNLM"/>
    </source>
</evidence>
<feature type="transmembrane region" description="Helical" evidence="1">
    <location>
        <begin position="292"/>
        <end position="316"/>
    </location>
</feature>
<name>A0ABR3Y2N4_9EURO</name>
<proteinExistence type="predicted"/>
<feature type="transmembrane region" description="Helical" evidence="1">
    <location>
        <begin position="254"/>
        <end position="272"/>
    </location>
</feature>
<comment type="caution">
    <text evidence="2">The sequence shown here is derived from an EMBL/GenBank/DDBJ whole genome shotgun (WGS) entry which is preliminary data.</text>
</comment>
<organism evidence="2 3">
    <name type="scientific">Paecilomyces lecythidis</name>
    <dbReference type="NCBI Taxonomy" id="3004212"/>
    <lineage>
        <taxon>Eukaryota</taxon>
        <taxon>Fungi</taxon>
        <taxon>Dikarya</taxon>
        <taxon>Ascomycota</taxon>
        <taxon>Pezizomycotina</taxon>
        <taxon>Eurotiomycetes</taxon>
        <taxon>Eurotiomycetidae</taxon>
        <taxon>Eurotiales</taxon>
        <taxon>Thermoascaceae</taxon>
        <taxon>Paecilomyces</taxon>
    </lineage>
</organism>
<dbReference type="PANTHER" id="PTHR34414:SF1">
    <property type="entry name" value="SUBTILISIN-LIKE SERINE PROTEASE"/>
    <property type="match status" value="1"/>
</dbReference>
<evidence type="ECO:0000313" key="2">
    <source>
        <dbReference type="EMBL" id="KAL1882531.1"/>
    </source>
</evidence>
<dbReference type="PANTHER" id="PTHR34414">
    <property type="entry name" value="HET DOMAIN-CONTAINING PROTEIN-RELATED"/>
    <property type="match status" value="1"/>
</dbReference>
<accession>A0ABR3Y2N4</accession>
<protein>
    <recommendedName>
        <fullName evidence="4">Subtilisin-like serine protease</fullName>
    </recommendedName>
</protein>
<keyword evidence="1" id="KW-0472">Membrane</keyword>
<reference evidence="2 3" key="1">
    <citation type="journal article" date="2024" name="IMA Fungus">
        <title>IMA Genome - F19 : A genome assembly and annotation guide to empower mycologists, including annotated draft genome sequences of Ceratocystis pirilliformis, Diaporthe australafricana, Fusarium ophioides, Paecilomyces lecythidis, and Sporothrix stenoceras.</title>
        <authorList>
            <person name="Aylward J."/>
            <person name="Wilson A.M."/>
            <person name="Visagie C.M."/>
            <person name="Spraker J."/>
            <person name="Barnes I."/>
            <person name="Buitendag C."/>
            <person name="Ceriani C."/>
            <person name="Del Mar Angel L."/>
            <person name="du Plessis D."/>
            <person name="Fuchs T."/>
            <person name="Gasser K."/>
            <person name="Kramer D."/>
            <person name="Li W."/>
            <person name="Munsamy K."/>
            <person name="Piso A."/>
            <person name="Price J.L."/>
            <person name="Sonnekus B."/>
            <person name="Thomas C."/>
            <person name="van der Nest A."/>
            <person name="van Dijk A."/>
            <person name="van Heerden A."/>
            <person name="van Vuuren N."/>
            <person name="Yilmaz N."/>
            <person name="Duong T.A."/>
            <person name="van der Merwe N.A."/>
            <person name="Wingfield M.J."/>
            <person name="Wingfield B.D."/>
        </authorList>
    </citation>
    <scope>NUCLEOTIDE SEQUENCE [LARGE SCALE GENOMIC DNA]</scope>
    <source>
        <strain evidence="2 3">CMW 18167</strain>
    </source>
</reference>
<gene>
    <name evidence="2" type="ORF">Plec18167_002947</name>
</gene>